<dbReference type="AlphaFoldDB" id="A0A6N0NW39"/>
<proteinExistence type="predicted"/>
<gene>
    <name evidence="1" type="ORF">GWK48_08605</name>
</gene>
<protein>
    <recommendedName>
        <fullName evidence="3">Transposase</fullName>
    </recommendedName>
</protein>
<evidence type="ECO:0000313" key="1">
    <source>
        <dbReference type="EMBL" id="QKR00425.1"/>
    </source>
</evidence>
<dbReference type="RefSeq" id="WP_174631408.1">
    <property type="nucleotide sequence ID" value="NZ_CP049074.1"/>
</dbReference>
<reference evidence="1 2" key="1">
    <citation type="submission" date="2020-02" db="EMBL/GenBank/DDBJ databases">
        <title>Comparative genome analysis reveals the metabolism and evolution of the thermophilic archaeal genus Metallosphaera.</title>
        <authorList>
            <person name="Jiang C."/>
        </authorList>
    </citation>
    <scope>NUCLEOTIDE SEQUENCE [LARGE SCALE GENOMIC DNA]</scope>
    <source>
        <strain evidence="1 2">Ric-A</strain>
    </source>
</reference>
<dbReference type="EMBL" id="CP049074">
    <property type="protein sequence ID" value="QKR00425.1"/>
    <property type="molecule type" value="Genomic_DNA"/>
</dbReference>
<accession>A0A6N0NW39</accession>
<dbReference type="OrthoDB" id="42545at2157"/>
<sequence>MREARLVVRNGKAYLKVSFLKDRKGPEVKDGIAVDINMAKLVVGKDDGKYVRIPTHLEDAHHYKSLAESLQKYEKRWKEDRRVLRRIRSFHKRARNTLEDSAKR</sequence>
<dbReference type="GeneID" id="55641999"/>
<dbReference type="Proteomes" id="UP000509301">
    <property type="component" value="Chromosome"/>
</dbReference>
<dbReference type="KEGG" id="mten:GWK48_08605"/>
<evidence type="ECO:0008006" key="3">
    <source>
        <dbReference type="Google" id="ProtNLM"/>
    </source>
</evidence>
<organism evidence="1 2">
    <name type="scientific">Metallosphaera tengchongensis</name>
    <dbReference type="NCBI Taxonomy" id="1532350"/>
    <lineage>
        <taxon>Archaea</taxon>
        <taxon>Thermoproteota</taxon>
        <taxon>Thermoprotei</taxon>
        <taxon>Sulfolobales</taxon>
        <taxon>Sulfolobaceae</taxon>
        <taxon>Metallosphaera</taxon>
    </lineage>
</organism>
<name>A0A6N0NW39_9CREN</name>
<evidence type="ECO:0000313" key="2">
    <source>
        <dbReference type="Proteomes" id="UP000509301"/>
    </source>
</evidence>
<keyword evidence="2" id="KW-1185">Reference proteome</keyword>